<keyword evidence="2" id="KW-0812">Transmembrane</keyword>
<name>A0A345SW49_9ACTN</name>
<dbReference type="KEGG" id="stri:C7M71_011405"/>
<evidence type="ECO:0000313" key="4">
    <source>
        <dbReference type="Proteomes" id="UP000249340"/>
    </source>
</evidence>
<dbReference type="AlphaFoldDB" id="A0A345SW49"/>
<protein>
    <recommendedName>
        <fullName evidence="5">Integral membrane protein</fullName>
    </recommendedName>
</protein>
<feature type="transmembrane region" description="Helical" evidence="2">
    <location>
        <begin position="106"/>
        <end position="132"/>
    </location>
</feature>
<evidence type="ECO:0000313" key="3">
    <source>
        <dbReference type="EMBL" id="AXI77954.1"/>
    </source>
</evidence>
<dbReference type="Proteomes" id="UP000249340">
    <property type="component" value="Chromosome"/>
</dbReference>
<feature type="compositionally biased region" description="Low complexity" evidence="1">
    <location>
        <begin position="143"/>
        <end position="162"/>
    </location>
</feature>
<keyword evidence="2" id="KW-1133">Transmembrane helix</keyword>
<gene>
    <name evidence="3" type="ORF">C7M71_011405</name>
</gene>
<evidence type="ECO:0000256" key="2">
    <source>
        <dbReference type="SAM" id="Phobius"/>
    </source>
</evidence>
<feature type="region of interest" description="Disordered" evidence="1">
    <location>
        <begin position="143"/>
        <end position="187"/>
    </location>
</feature>
<accession>A0A345SW49</accession>
<dbReference type="EMBL" id="CP031264">
    <property type="protein sequence ID" value="AXI77954.1"/>
    <property type="molecule type" value="Genomic_DNA"/>
</dbReference>
<feature type="compositionally biased region" description="Pro residues" evidence="1">
    <location>
        <begin position="163"/>
        <end position="179"/>
    </location>
</feature>
<evidence type="ECO:0000256" key="1">
    <source>
        <dbReference type="SAM" id="MobiDB-lite"/>
    </source>
</evidence>
<dbReference type="OrthoDB" id="4337297at2"/>
<evidence type="ECO:0008006" key="5">
    <source>
        <dbReference type="Google" id="ProtNLM"/>
    </source>
</evidence>
<proteinExistence type="predicted"/>
<keyword evidence="2" id="KW-0472">Membrane</keyword>
<reference evidence="4" key="1">
    <citation type="submission" date="2018-07" db="EMBL/GenBank/DDBJ databases">
        <title>Streptacidiphilus bronchialis DSM 106435 chromosome.</title>
        <authorList>
            <person name="Batra D."/>
            <person name="Gulvik C.A."/>
        </authorList>
    </citation>
    <scope>NUCLEOTIDE SEQUENCE [LARGE SCALE GENOMIC DNA]</scope>
    <source>
        <strain evidence="4">DSM 106435</strain>
    </source>
</reference>
<dbReference type="RefSeq" id="WP_111493283.1">
    <property type="nucleotide sequence ID" value="NZ_CP031264.1"/>
</dbReference>
<feature type="compositionally biased region" description="Pro residues" evidence="1">
    <location>
        <begin position="56"/>
        <end position="66"/>
    </location>
</feature>
<sequence>MSSGNSTGERDPFAPPPADAPDRPWQPRAPQPPAGGPQGTQSPGDGGRPDDGSPQGRPPVPPPHPWSPGWQGRPPGSPYPPGGPQQRYDPTDPVQRRARYALLAGMWGLFFMIFSLPYVGLLLGALALYWGISALRGTAKDPAAAAGQSEPQQQQQQRIGQTAPPPPAGQRPVPLPPPGWAHSRPPRPQVPAALGGLVTGGVALAMVAASWAVQLTHKDYYDCVSDALTQKAEHSCSTLIPDWLQKYNGVGS</sequence>
<organism evidence="3 4">
    <name type="scientific">Peterkaempfera bronchialis</name>
    <dbReference type="NCBI Taxonomy" id="2126346"/>
    <lineage>
        <taxon>Bacteria</taxon>
        <taxon>Bacillati</taxon>
        <taxon>Actinomycetota</taxon>
        <taxon>Actinomycetes</taxon>
        <taxon>Kitasatosporales</taxon>
        <taxon>Streptomycetaceae</taxon>
        <taxon>Peterkaempfera</taxon>
    </lineage>
</organism>
<keyword evidence="4" id="KW-1185">Reference proteome</keyword>
<feature type="transmembrane region" description="Helical" evidence="2">
    <location>
        <begin position="192"/>
        <end position="213"/>
    </location>
</feature>
<feature type="region of interest" description="Disordered" evidence="1">
    <location>
        <begin position="1"/>
        <end position="91"/>
    </location>
</feature>